<evidence type="ECO:0000313" key="3">
    <source>
        <dbReference type="Proteomes" id="UP000075606"/>
    </source>
</evidence>
<dbReference type="InterPro" id="IPR036249">
    <property type="entry name" value="Thioredoxin-like_sf"/>
</dbReference>
<feature type="signal peptide" evidence="1">
    <location>
        <begin position="1"/>
        <end position="19"/>
    </location>
</feature>
<keyword evidence="1" id="KW-0732">Signal</keyword>
<keyword evidence="3" id="KW-1185">Reference proteome</keyword>
<dbReference type="RefSeq" id="WP_068223378.1">
    <property type="nucleotide sequence ID" value="NZ_LRPC01000028.1"/>
</dbReference>
<dbReference type="EMBL" id="LRPC01000028">
    <property type="protein sequence ID" value="KYG74043.1"/>
    <property type="molecule type" value="Genomic_DNA"/>
</dbReference>
<accession>A0A150X5R9</accession>
<feature type="chain" id="PRO_5007574329" description="Thioredoxin-like fold domain-containing protein" evidence="1">
    <location>
        <begin position="20"/>
        <end position="150"/>
    </location>
</feature>
<proteinExistence type="predicted"/>
<dbReference type="OrthoDB" id="9811036at2"/>
<dbReference type="Gene3D" id="3.40.30.10">
    <property type="entry name" value="Glutaredoxin"/>
    <property type="match status" value="1"/>
</dbReference>
<evidence type="ECO:0000256" key="1">
    <source>
        <dbReference type="SAM" id="SignalP"/>
    </source>
</evidence>
<evidence type="ECO:0000313" key="2">
    <source>
        <dbReference type="EMBL" id="KYG74043.1"/>
    </source>
</evidence>
<dbReference type="Proteomes" id="UP000075606">
    <property type="component" value="Unassembled WGS sequence"/>
</dbReference>
<name>A0A150X5R9_9BACT</name>
<reference evidence="2 3" key="1">
    <citation type="submission" date="2016-01" db="EMBL/GenBank/DDBJ databases">
        <title>Genome sequencing of Roseivirga spongicola UST030701-084.</title>
        <authorList>
            <person name="Selvaratnam C."/>
            <person name="Thevarajoo S."/>
            <person name="Goh K.M."/>
            <person name="Ee R."/>
            <person name="Chan K.-G."/>
            <person name="Chong C.S."/>
        </authorList>
    </citation>
    <scope>NUCLEOTIDE SEQUENCE [LARGE SCALE GENOMIC DNA]</scope>
    <source>
        <strain evidence="2 3">UST030701-084</strain>
    </source>
</reference>
<dbReference type="SUPFAM" id="SSF52833">
    <property type="entry name" value="Thioredoxin-like"/>
    <property type="match status" value="1"/>
</dbReference>
<gene>
    <name evidence="2" type="ORF">AWW68_15395</name>
</gene>
<dbReference type="AlphaFoldDB" id="A0A150X5R9"/>
<protein>
    <recommendedName>
        <fullName evidence="4">Thioredoxin-like fold domain-containing protein</fullName>
    </recommendedName>
</protein>
<dbReference type="STRING" id="333140.AWW68_15395"/>
<sequence length="150" mass="17814">MIKTSLMFGLLLLCLNTQAQGRWFNFGELDSLRKVEERPVLVFLEAEWCVYCKKMKREAFSKADIQEEIAARFWPVLLDIEDPQSYQFNGKLYSNTSELKYHQLAYLLTQQNEEPITPTFAIFNKHFNLQVFVQKYLSRKDIKAFLSKHY</sequence>
<organism evidence="2 3">
    <name type="scientific">Roseivirga spongicola</name>
    <dbReference type="NCBI Taxonomy" id="333140"/>
    <lineage>
        <taxon>Bacteria</taxon>
        <taxon>Pseudomonadati</taxon>
        <taxon>Bacteroidota</taxon>
        <taxon>Cytophagia</taxon>
        <taxon>Cytophagales</taxon>
        <taxon>Roseivirgaceae</taxon>
        <taxon>Roseivirga</taxon>
    </lineage>
</organism>
<dbReference type="Pfam" id="PF13899">
    <property type="entry name" value="Thioredoxin_7"/>
    <property type="match status" value="1"/>
</dbReference>
<comment type="caution">
    <text evidence="2">The sequence shown here is derived from an EMBL/GenBank/DDBJ whole genome shotgun (WGS) entry which is preliminary data.</text>
</comment>
<evidence type="ECO:0008006" key="4">
    <source>
        <dbReference type="Google" id="ProtNLM"/>
    </source>
</evidence>